<organism evidence="1 2">
    <name type="scientific">Marinobacter antarcticus</name>
    <dbReference type="NCBI Taxonomy" id="564117"/>
    <lineage>
        <taxon>Bacteria</taxon>
        <taxon>Pseudomonadati</taxon>
        <taxon>Pseudomonadota</taxon>
        <taxon>Gammaproteobacteria</taxon>
        <taxon>Pseudomonadales</taxon>
        <taxon>Marinobacteraceae</taxon>
        <taxon>Marinobacter</taxon>
    </lineage>
</organism>
<accession>A0A1M6VJZ9</accession>
<dbReference type="RefSeq" id="WP_228704522.1">
    <property type="nucleotide sequence ID" value="NZ_FRAQ01000004.1"/>
</dbReference>
<gene>
    <name evidence="1" type="ORF">SAMN05216369_3243</name>
</gene>
<evidence type="ECO:0000313" key="1">
    <source>
        <dbReference type="EMBL" id="SHK81788.1"/>
    </source>
</evidence>
<reference evidence="2" key="1">
    <citation type="submission" date="2016-11" db="EMBL/GenBank/DDBJ databases">
        <authorList>
            <person name="Varghese N."/>
            <person name="Submissions S."/>
        </authorList>
    </citation>
    <scope>NUCLEOTIDE SEQUENCE [LARGE SCALE GENOMIC DNA]</scope>
    <source>
        <strain evidence="2">CGMCC 1.10835</strain>
    </source>
</reference>
<dbReference type="STRING" id="564117.SAMN05216369_3243"/>
<dbReference type="AlphaFoldDB" id="A0A1M6VJZ9"/>
<name>A0A1M6VJZ9_9GAMM</name>
<sequence>MSHEAKPEERSRIINALVGGWVADAASLGLHWLYDSQRIHEVGGLSPEFMAPTTCNYQRSQNCHHWLRAMAVKAI</sequence>
<proteinExistence type="predicted"/>
<evidence type="ECO:0000313" key="2">
    <source>
        <dbReference type="Proteomes" id="UP000184497"/>
    </source>
</evidence>
<dbReference type="Proteomes" id="UP000184497">
    <property type="component" value="Unassembled WGS sequence"/>
</dbReference>
<keyword evidence="2" id="KW-1185">Reference proteome</keyword>
<evidence type="ECO:0008006" key="3">
    <source>
        <dbReference type="Google" id="ProtNLM"/>
    </source>
</evidence>
<dbReference type="EMBL" id="FRAQ01000004">
    <property type="protein sequence ID" value="SHK81788.1"/>
    <property type="molecule type" value="Genomic_DNA"/>
</dbReference>
<protein>
    <recommendedName>
        <fullName evidence="3">ADP-ribosylglycohydrolase</fullName>
    </recommendedName>
</protein>